<feature type="compositionally biased region" description="Basic and acidic residues" evidence="1">
    <location>
        <begin position="83"/>
        <end position="98"/>
    </location>
</feature>
<dbReference type="Proteomes" id="UP000695022">
    <property type="component" value="Unplaced"/>
</dbReference>
<feature type="non-terminal residue" evidence="3">
    <location>
        <position position="142"/>
    </location>
</feature>
<evidence type="ECO:0000313" key="2">
    <source>
        <dbReference type="Proteomes" id="UP000695022"/>
    </source>
</evidence>
<feature type="region of interest" description="Disordered" evidence="1">
    <location>
        <begin position="24"/>
        <end position="142"/>
    </location>
</feature>
<keyword evidence="2" id="KW-1185">Reference proteome</keyword>
<dbReference type="GeneID" id="106815818"/>
<feature type="compositionally biased region" description="Basic and acidic residues" evidence="1">
    <location>
        <begin position="38"/>
        <end position="49"/>
    </location>
</feature>
<name>A0ABM1EUE4_PRICU</name>
<proteinExistence type="predicted"/>
<reference evidence="3" key="1">
    <citation type="submission" date="2025-08" db="UniProtKB">
        <authorList>
            <consortium name="RefSeq"/>
        </authorList>
    </citation>
    <scope>IDENTIFICATION</scope>
</reference>
<evidence type="ECO:0000256" key="1">
    <source>
        <dbReference type="SAM" id="MobiDB-lite"/>
    </source>
</evidence>
<accession>A0ABM1EUE4</accession>
<sequence length="142" mass="15734">MAVPMTRERLSEWRRAADIGRVARRRGLSRRPSAGVQRDNRTMDKRGSDGRACSPVLDMRSVGDTVKQEPMAKPQPVASDRIILAERRETNPREETTSKRRRGSTDDEAITAANRGGGGEGEGTADENDWEDGGRLVTRRSS</sequence>
<gene>
    <name evidence="3" type="primary">LOC106815818</name>
</gene>
<evidence type="ECO:0000313" key="3">
    <source>
        <dbReference type="RefSeq" id="XP_014675815.1"/>
    </source>
</evidence>
<protein>
    <submittedName>
        <fullName evidence="3">Uncharacterized protein LOC106815818</fullName>
    </submittedName>
</protein>
<organism evidence="2 3">
    <name type="scientific">Priapulus caudatus</name>
    <name type="common">Priapulid worm</name>
    <dbReference type="NCBI Taxonomy" id="37621"/>
    <lineage>
        <taxon>Eukaryota</taxon>
        <taxon>Metazoa</taxon>
        <taxon>Ecdysozoa</taxon>
        <taxon>Scalidophora</taxon>
        <taxon>Priapulida</taxon>
        <taxon>Priapulimorpha</taxon>
        <taxon>Priapulimorphida</taxon>
        <taxon>Priapulidae</taxon>
        <taxon>Priapulus</taxon>
    </lineage>
</organism>
<dbReference type="RefSeq" id="XP_014675815.1">
    <property type="nucleotide sequence ID" value="XM_014820329.1"/>
</dbReference>